<keyword evidence="1 2" id="KW-0238">DNA-binding</keyword>
<reference evidence="5" key="2">
    <citation type="submission" date="2025-08" db="UniProtKB">
        <authorList>
            <consortium name="Ensembl"/>
        </authorList>
    </citation>
    <scope>IDENTIFICATION</scope>
</reference>
<dbReference type="GO" id="GO:0000786">
    <property type="term" value="C:nucleosome"/>
    <property type="evidence" value="ECO:0007669"/>
    <property type="project" value="InterPro"/>
</dbReference>
<dbReference type="InterPro" id="IPR005818">
    <property type="entry name" value="Histone_H1/H5_H15"/>
</dbReference>
<keyword evidence="6" id="KW-1185">Reference proteome</keyword>
<dbReference type="SUPFAM" id="SSF46785">
    <property type="entry name" value="Winged helix' DNA-binding domain"/>
    <property type="match status" value="1"/>
</dbReference>
<evidence type="ECO:0000256" key="1">
    <source>
        <dbReference type="ARBA" id="ARBA00023125"/>
    </source>
</evidence>
<organism evidence="5 6">
    <name type="scientific">Oncorhynchus tshawytscha</name>
    <name type="common">Chinook salmon</name>
    <name type="synonym">Salmo tshawytscha</name>
    <dbReference type="NCBI Taxonomy" id="74940"/>
    <lineage>
        <taxon>Eukaryota</taxon>
        <taxon>Metazoa</taxon>
        <taxon>Chordata</taxon>
        <taxon>Craniata</taxon>
        <taxon>Vertebrata</taxon>
        <taxon>Euteleostomi</taxon>
        <taxon>Actinopterygii</taxon>
        <taxon>Neopterygii</taxon>
        <taxon>Teleostei</taxon>
        <taxon>Protacanthopterygii</taxon>
        <taxon>Salmoniformes</taxon>
        <taxon>Salmonidae</taxon>
        <taxon>Salmoninae</taxon>
        <taxon>Oncorhynchus</taxon>
    </lineage>
</organism>
<dbReference type="InterPro" id="IPR036388">
    <property type="entry name" value="WH-like_DNA-bd_sf"/>
</dbReference>
<dbReference type="AlphaFoldDB" id="A0AAZ3SDS9"/>
<dbReference type="PROSITE" id="PS51504">
    <property type="entry name" value="H15"/>
    <property type="match status" value="1"/>
</dbReference>
<feature type="compositionally biased region" description="Basic residues" evidence="3">
    <location>
        <begin position="126"/>
        <end position="193"/>
    </location>
</feature>
<feature type="domain" description="H15" evidence="4">
    <location>
        <begin position="54"/>
        <end position="127"/>
    </location>
</feature>
<accession>A0AAZ3SDS9</accession>
<protein>
    <recommendedName>
        <fullName evidence="4">H15 domain-containing protein</fullName>
    </recommendedName>
</protein>
<feature type="region of interest" description="Disordered" evidence="3">
    <location>
        <begin position="117"/>
        <end position="193"/>
    </location>
</feature>
<sequence length="193" mass="20725">MGMSPITPLIPRHSSLKHLQPIYISITGNMSGVIAIPLATPATTPKKRSKPKKTGPTVSDRILKVVSASSDRSGVSLAALKKSLAASGYDVVKNNARLKLAVRRLVAKGYLLQPKGTGASGSFKINKNKAVAKKKKPIKNKVKKVGAKKSPKKTKRKSPKKAKRPAAAKKPKSPRKTKRRLAKSTRAKATPKK</sequence>
<comment type="subcellular location">
    <subcellularLocation>
        <location evidence="2">Nucleus</location>
    </subcellularLocation>
</comment>
<reference evidence="5" key="3">
    <citation type="submission" date="2025-09" db="UniProtKB">
        <authorList>
            <consortium name="Ensembl"/>
        </authorList>
    </citation>
    <scope>IDENTIFICATION</scope>
</reference>
<dbReference type="InterPro" id="IPR005819">
    <property type="entry name" value="H1/H5"/>
</dbReference>
<reference evidence="6" key="1">
    <citation type="journal article" date="2018" name="PLoS ONE">
        <title>Chinook salmon (Oncorhynchus tshawytscha) genome and transcriptome.</title>
        <authorList>
            <person name="Christensen K.A."/>
            <person name="Leong J.S."/>
            <person name="Sakhrani D."/>
            <person name="Biagi C.A."/>
            <person name="Minkley D.R."/>
            <person name="Withler R.E."/>
            <person name="Rondeau E.B."/>
            <person name="Koop B.F."/>
            <person name="Devlin R.H."/>
        </authorList>
    </citation>
    <scope>NUCLEOTIDE SEQUENCE [LARGE SCALE GENOMIC DNA]</scope>
</reference>
<dbReference type="PRINTS" id="PR00624">
    <property type="entry name" value="HISTONEH5"/>
</dbReference>
<dbReference type="GO" id="GO:0005634">
    <property type="term" value="C:nucleus"/>
    <property type="evidence" value="ECO:0007669"/>
    <property type="project" value="UniProtKB-SubCell"/>
</dbReference>
<dbReference type="GeneTree" id="ENSGT00950000183089"/>
<dbReference type="GO" id="GO:0003677">
    <property type="term" value="F:DNA binding"/>
    <property type="evidence" value="ECO:0007669"/>
    <property type="project" value="UniProtKB-KW"/>
</dbReference>
<dbReference type="GO" id="GO:0006334">
    <property type="term" value="P:nucleosome assembly"/>
    <property type="evidence" value="ECO:0007669"/>
    <property type="project" value="InterPro"/>
</dbReference>
<dbReference type="GO" id="GO:0030527">
    <property type="term" value="F:structural constituent of chromatin"/>
    <property type="evidence" value="ECO:0007669"/>
    <property type="project" value="InterPro"/>
</dbReference>
<dbReference type="Ensembl" id="ENSOTST00005154373.1">
    <property type="protein sequence ID" value="ENSOTSP00005151239.1"/>
    <property type="gene ID" value="ENSOTSG00005061581.1"/>
</dbReference>
<dbReference type="InterPro" id="IPR036390">
    <property type="entry name" value="WH_DNA-bd_sf"/>
</dbReference>
<gene>
    <name evidence="5" type="primary">H1-0</name>
</gene>
<evidence type="ECO:0000256" key="2">
    <source>
        <dbReference type="RuleBase" id="RU003894"/>
    </source>
</evidence>
<evidence type="ECO:0000259" key="4">
    <source>
        <dbReference type="PROSITE" id="PS51504"/>
    </source>
</evidence>
<evidence type="ECO:0000313" key="5">
    <source>
        <dbReference type="Ensembl" id="ENSOTSP00005151239.1"/>
    </source>
</evidence>
<evidence type="ECO:0000313" key="6">
    <source>
        <dbReference type="Proteomes" id="UP000694402"/>
    </source>
</evidence>
<evidence type="ECO:0000256" key="3">
    <source>
        <dbReference type="SAM" id="MobiDB-lite"/>
    </source>
</evidence>
<keyword evidence="2" id="KW-0539">Nucleus</keyword>
<dbReference type="Gene3D" id="1.10.10.10">
    <property type="entry name" value="Winged helix-like DNA-binding domain superfamily/Winged helix DNA-binding domain"/>
    <property type="match status" value="1"/>
</dbReference>
<dbReference type="SMART" id="SM00526">
    <property type="entry name" value="H15"/>
    <property type="match status" value="1"/>
</dbReference>
<keyword evidence="2" id="KW-0158">Chromosome</keyword>
<dbReference type="CDD" id="cd00073">
    <property type="entry name" value="H15"/>
    <property type="match status" value="1"/>
</dbReference>
<comment type="similarity">
    <text evidence="2">Belongs to the histone H1/H5 family.</text>
</comment>
<dbReference type="Proteomes" id="UP000694402">
    <property type="component" value="Unassembled WGS sequence"/>
</dbReference>
<proteinExistence type="inferred from homology"/>
<name>A0AAZ3SDS9_ONCTS</name>
<dbReference type="Pfam" id="PF00538">
    <property type="entry name" value="Linker_histone"/>
    <property type="match status" value="1"/>
</dbReference>